<reference evidence="1 2" key="1">
    <citation type="submission" date="2019-09" db="EMBL/GenBank/DDBJ databases">
        <title>Vancomyinc resistant enterococci isolated from farm animals in Switzerland.</title>
        <authorList>
            <person name="Stevens M.J.A."/>
            <person name="Stephan R."/>
            <person name="Morach M."/>
            <person name="Nuesch-Inderbinen M."/>
        </authorList>
    </citation>
    <scope>NUCLEOTIDE SEQUENCE [LARGE SCALE GENOMIC DNA]</scope>
    <source>
        <strain evidence="1 2">GH27</strain>
    </source>
</reference>
<sequence>MSISTSKSIISILLALALTGICVYSYKIDILSEKNNNIQTDYYAEKNDSTELIETYLQKQADDSYLELNIDSKIFFDDNDDSCSMNFMNSMKNKYVMQVTVHIENQVKPIF</sequence>
<accession>A0A5N0YUX3</accession>
<dbReference type="EMBL" id="VYUT01000009">
    <property type="protein sequence ID" value="KAA9205566.1"/>
    <property type="molecule type" value="Genomic_DNA"/>
</dbReference>
<organism evidence="1 2">
    <name type="scientific">Enterococcus durans</name>
    <dbReference type="NCBI Taxonomy" id="53345"/>
    <lineage>
        <taxon>Bacteria</taxon>
        <taxon>Bacillati</taxon>
        <taxon>Bacillota</taxon>
        <taxon>Bacilli</taxon>
        <taxon>Lactobacillales</taxon>
        <taxon>Enterococcaceae</taxon>
        <taxon>Enterococcus</taxon>
    </lineage>
</organism>
<comment type="caution">
    <text evidence="1">The sequence shown here is derived from an EMBL/GenBank/DDBJ whole genome shotgun (WGS) entry which is preliminary data.</text>
</comment>
<dbReference type="RefSeq" id="WP_137239018.1">
    <property type="nucleotide sequence ID" value="NZ_VYUK01000003.1"/>
</dbReference>
<evidence type="ECO:0000313" key="1">
    <source>
        <dbReference type="EMBL" id="KAA9205566.1"/>
    </source>
</evidence>
<name>A0A5N0YUX3_9ENTE</name>
<proteinExistence type="predicted"/>
<dbReference type="Proteomes" id="UP000326078">
    <property type="component" value="Unassembled WGS sequence"/>
</dbReference>
<gene>
    <name evidence="1" type="ORF">F6X95_07760</name>
</gene>
<evidence type="ECO:0000313" key="2">
    <source>
        <dbReference type="Proteomes" id="UP000326078"/>
    </source>
</evidence>
<protein>
    <submittedName>
        <fullName evidence="1">Uncharacterized protein</fullName>
    </submittedName>
</protein>
<dbReference type="AlphaFoldDB" id="A0A5N0YUX3"/>